<name>A0ABX8Q7T2_PSECO</name>
<gene>
    <name evidence="2" type="ORF">KSS97_17815</name>
</gene>
<evidence type="ECO:0000313" key="3">
    <source>
        <dbReference type="Proteomes" id="UP000824066"/>
    </source>
</evidence>
<feature type="domain" description="Beta-ketoacyl synthase-like N-terminal" evidence="1">
    <location>
        <begin position="47"/>
        <end position="180"/>
    </location>
</feature>
<proteinExistence type="predicted"/>
<organism evidence="2 3">
    <name type="scientific">Pseudomonas canavaninivorans</name>
    <dbReference type="NCBI Taxonomy" id="2842348"/>
    <lineage>
        <taxon>Bacteria</taxon>
        <taxon>Pseudomonadati</taxon>
        <taxon>Pseudomonadota</taxon>
        <taxon>Gammaproteobacteria</taxon>
        <taxon>Pseudomonadales</taxon>
        <taxon>Pseudomonadaceae</taxon>
        <taxon>Pseudomonas</taxon>
    </lineage>
</organism>
<protein>
    <recommendedName>
        <fullName evidence="1">Beta-ketoacyl synthase-like N-terminal domain-containing protein</fullName>
    </recommendedName>
</protein>
<dbReference type="Proteomes" id="UP000824066">
    <property type="component" value="Chromosome"/>
</dbReference>
<dbReference type="EMBL" id="CP077080">
    <property type="protein sequence ID" value="QXI51396.1"/>
    <property type="molecule type" value="Genomic_DNA"/>
</dbReference>
<evidence type="ECO:0000259" key="1">
    <source>
        <dbReference type="Pfam" id="PF00109"/>
    </source>
</evidence>
<reference evidence="2 3" key="1">
    <citation type="journal article" date="2021" name="Microorganisms">
        <title>The Ever-Expanding Pseudomonas Genus: Description of 43 New Species and Partition of the Pseudomonas putida Group.</title>
        <authorList>
            <person name="Girard L."/>
            <person name="Lood C."/>
            <person name="Hofte M."/>
            <person name="Vandamme P."/>
            <person name="Rokni-Zadeh H."/>
            <person name="van Noort V."/>
            <person name="Lavigne R."/>
            <person name="De Mot R."/>
        </authorList>
    </citation>
    <scope>NUCLEOTIDE SEQUENCE [LARGE SCALE GENOMIC DNA]</scope>
    <source>
        <strain evidence="2 3">SWRI17</strain>
    </source>
</reference>
<evidence type="ECO:0000313" key="2">
    <source>
        <dbReference type="EMBL" id="QXI51396.1"/>
    </source>
</evidence>
<dbReference type="RefSeq" id="WP_217859805.1">
    <property type="nucleotide sequence ID" value="NZ_CP077080.1"/>
</dbReference>
<accession>A0ABX8Q7T2</accession>
<keyword evidence="3" id="KW-1185">Reference proteome</keyword>
<dbReference type="InterPro" id="IPR014030">
    <property type="entry name" value="Ketoacyl_synth_N"/>
</dbReference>
<sequence length="345" mass="36229">MSNDAIVALAVNDWVMLRMPGAFEQGGTELHHGLAPRWDLTAGELVPSRELKNFDRQSLLLLAAMSLIEDANQGESLARAAVIGGTSNGSIDTVIQLIKESNESRFAFQVNPAQIPNTVINSSVGQLAIKYGIKGANVSLCAKELSFYSAMVQGLRFARRGDCERIYATAMETFSGEFGTLYADSHGLDAAERIDTAAIFSLRTCSDPQTPGPVVRSCVTGRLFPTSGASLGDLILTFVAGNGVALDRLGQVSVSVAESWRAALDDLGQAFGEKLAVLQRAKALSLSLVGAYQLADLAQSVKAGDVGVMACVDEEGFYGIALVGCSEAQAGAAKGSRDSSKVGDV</sequence>
<dbReference type="Pfam" id="PF00109">
    <property type="entry name" value="ketoacyl-synt"/>
    <property type="match status" value="1"/>
</dbReference>